<evidence type="ECO:0000313" key="2">
    <source>
        <dbReference type="Proteomes" id="UP000325563"/>
    </source>
</evidence>
<proteinExistence type="predicted"/>
<dbReference type="AlphaFoldDB" id="A0A5J6JE03"/>
<organism evidence="1 2">
    <name type="scientific">Streptomyces vinaceus</name>
    <dbReference type="NCBI Taxonomy" id="1960"/>
    <lineage>
        <taxon>Bacteria</taxon>
        <taxon>Bacillati</taxon>
        <taxon>Actinomycetota</taxon>
        <taxon>Actinomycetes</taxon>
        <taxon>Kitasatosporales</taxon>
        <taxon>Streptomycetaceae</taxon>
        <taxon>Streptomyces</taxon>
    </lineage>
</organism>
<sequence length="108" mass="11568">MDGARTAGEGFERSLAAGDRAAACRLLAPRTRGELEQEEEKACPDALGAQELPRTGPVRATEVYGRQAMLRLVGDTLFLSQFDDGWKIVAAGCTPQGDRPYQCVLKGG</sequence>
<keyword evidence="2" id="KW-1185">Reference proteome</keyword>
<dbReference type="KEGG" id="svn:CP980_00330"/>
<gene>
    <name evidence="1" type="ORF">CP980_00330</name>
</gene>
<accession>A0A5J6JE03</accession>
<name>A0A5J6JE03_STRVI</name>
<evidence type="ECO:0000313" key="1">
    <source>
        <dbReference type="EMBL" id="QEV49537.1"/>
    </source>
</evidence>
<dbReference type="EMBL" id="CP023692">
    <property type="protein sequence ID" value="QEV49537.1"/>
    <property type="molecule type" value="Genomic_DNA"/>
</dbReference>
<protein>
    <submittedName>
        <fullName evidence="1">Uncharacterized protein</fullName>
    </submittedName>
</protein>
<reference evidence="1 2" key="1">
    <citation type="submission" date="2017-09" db="EMBL/GenBank/DDBJ databases">
        <authorList>
            <person name="Lee N."/>
            <person name="Cho B.-K."/>
        </authorList>
    </citation>
    <scope>NUCLEOTIDE SEQUENCE [LARGE SCALE GENOMIC DNA]</scope>
    <source>
        <strain evidence="1 2">ATCC 27476</strain>
    </source>
</reference>
<dbReference type="Proteomes" id="UP000325563">
    <property type="component" value="Chromosome"/>
</dbReference>